<sequence>MARILLAEDEEILRMLVLDTLEDEGYEIDEATDGQEAYERLLMNDYDLVILDYMMPRMTGLEVVEKTRNDLNKKNMKMMILSAKNQQADRERMKEAGADYFMSKPFSPQQLLETIGEILGA</sequence>
<dbReference type="GO" id="GO:0016301">
    <property type="term" value="F:kinase activity"/>
    <property type="evidence" value="ECO:0007669"/>
    <property type="project" value="UniProtKB-KW"/>
</dbReference>
<dbReference type="SUPFAM" id="SSF52172">
    <property type="entry name" value="CheY-like"/>
    <property type="match status" value="1"/>
</dbReference>
<gene>
    <name evidence="2" type="ORF">ABE65_005150</name>
</gene>
<dbReference type="InterPro" id="IPR001789">
    <property type="entry name" value="Sig_transdc_resp-reg_receiver"/>
</dbReference>
<name>A0A160IK45_9BACL</name>
<evidence type="ECO:0000313" key="3">
    <source>
        <dbReference type="Proteomes" id="UP000076623"/>
    </source>
</evidence>
<evidence type="ECO:0000256" key="1">
    <source>
        <dbReference type="ARBA" id="ARBA00022553"/>
    </source>
</evidence>
<keyword evidence="2" id="KW-0808">Transferase</keyword>
<keyword evidence="3" id="KW-1185">Reference proteome</keyword>
<dbReference type="PROSITE" id="PS50110">
    <property type="entry name" value="RESPONSE_REGULATORY"/>
    <property type="match status" value="1"/>
</dbReference>
<evidence type="ECO:0000313" key="2">
    <source>
        <dbReference type="EMBL" id="ANC76227.1"/>
    </source>
</evidence>
<accession>A0A160IK45</accession>
<organism evidence="2 3">
    <name type="scientific">Fictibacillus phosphorivorans</name>
    <dbReference type="NCBI Taxonomy" id="1221500"/>
    <lineage>
        <taxon>Bacteria</taxon>
        <taxon>Bacillati</taxon>
        <taxon>Bacillota</taxon>
        <taxon>Bacilli</taxon>
        <taxon>Bacillales</taxon>
        <taxon>Fictibacillaceae</taxon>
        <taxon>Fictibacillus</taxon>
    </lineage>
</organism>
<dbReference type="STRING" id="1221500.ABE65_005150"/>
<dbReference type="RefSeq" id="WP_066392063.1">
    <property type="nucleotide sequence ID" value="NZ_CP015378.1"/>
</dbReference>
<dbReference type="SMART" id="SM00448">
    <property type="entry name" value="REC"/>
    <property type="match status" value="1"/>
</dbReference>
<dbReference type="CDD" id="cd17546">
    <property type="entry name" value="REC_hyHK_CKI1_RcsC-like"/>
    <property type="match status" value="1"/>
</dbReference>
<dbReference type="InterPro" id="IPR011006">
    <property type="entry name" value="CheY-like_superfamily"/>
</dbReference>
<protein>
    <submittedName>
        <fullName evidence="2">Histidine kinase</fullName>
    </submittedName>
</protein>
<keyword evidence="2" id="KW-0418">Kinase</keyword>
<dbReference type="OrthoDB" id="9797769at2"/>
<dbReference type="InterPro" id="IPR050595">
    <property type="entry name" value="Bact_response_regulator"/>
</dbReference>
<reference evidence="2 3" key="1">
    <citation type="submission" date="2016-04" db="EMBL/GenBank/DDBJ databases">
        <title>Complete genome sequence of Fictibacillus phosphorivorans G25-29, a strain toxic to nematodes.</title>
        <authorList>
            <person name="Zheng Z."/>
        </authorList>
    </citation>
    <scope>NUCLEOTIDE SEQUENCE [LARGE SCALE GENOMIC DNA]</scope>
    <source>
        <strain evidence="2 3">G25-29</strain>
    </source>
</reference>
<keyword evidence="1" id="KW-0597">Phosphoprotein</keyword>
<dbReference type="AlphaFoldDB" id="A0A160IK45"/>
<dbReference type="Gene3D" id="3.40.50.2300">
    <property type="match status" value="1"/>
</dbReference>
<dbReference type="PANTHER" id="PTHR44591:SF3">
    <property type="entry name" value="RESPONSE REGULATORY DOMAIN-CONTAINING PROTEIN"/>
    <property type="match status" value="1"/>
</dbReference>
<dbReference type="Proteomes" id="UP000076623">
    <property type="component" value="Chromosome"/>
</dbReference>
<dbReference type="KEGG" id="fpn:ABE65_005150"/>
<dbReference type="EMBL" id="CP015378">
    <property type="protein sequence ID" value="ANC76227.1"/>
    <property type="molecule type" value="Genomic_DNA"/>
</dbReference>
<dbReference type="GO" id="GO:0000160">
    <property type="term" value="P:phosphorelay signal transduction system"/>
    <property type="evidence" value="ECO:0007669"/>
    <property type="project" value="InterPro"/>
</dbReference>
<dbReference type="PANTHER" id="PTHR44591">
    <property type="entry name" value="STRESS RESPONSE REGULATOR PROTEIN 1"/>
    <property type="match status" value="1"/>
</dbReference>
<proteinExistence type="predicted"/>
<dbReference type="Pfam" id="PF00072">
    <property type="entry name" value="Response_reg"/>
    <property type="match status" value="1"/>
</dbReference>